<dbReference type="Gene3D" id="2.40.50.1020">
    <property type="entry name" value="LytTr DNA-binding domain"/>
    <property type="match status" value="1"/>
</dbReference>
<sequence>MKDDVKLSCLIIEDEPIAAEVLEDYVQQVPFLELKGVCTDALFALDRLREEPIDVIFLDIHLPKLKGLDLLKILKHPPQTILTTAYHQYALDAFEADVVDYLMKPIEFSRFMKAVNKLKRQAVPAQRPAPLAISETSGQRPFRFFNVNKKMVRVFYDEVYFIESLKDYSRIWLQGDSLVTRGQIGEMEDLFRDHGFLRIHLRIKIRNFAQTQNETFTYFSF</sequence>
<evidence type="ECO:0000313" key="3">
    <source>
        <dbReference type="EMBL" id="PHN02470.1"/>
    </source>
</evidence>
<dbReference type="SMART" id="SM00448">
    <property type="entry name" value="REC"/>
    <property type="match status" value="1"/>
</dbReference>
<protein>
    <submittedName>
        <fullName evidence="3">DNA-binding response regulator</fullName>
    </submittedName>
</protein>
<evidence type="ECO:0000259" key="2">
    <source>
        <dbReference type="PROSITE" id="PS50110"/>
    </source>
</evidence>
<keyword evidence="4" id="KW-1185">Reference proteome</keyword>
<comment type="caution">
    <text evidence="3">The sequence shown here is derived from an EMBL/GenBank/DDBJ whole genome shotgun (WGS) entry which is preliminary data.</text>
</comment>
<accession>A0A2D0N229</accession>
<dbReference type="PANTHER" id="PTHR45526">
    <property type="entry name" value="TRANSCRIPTIONAL REGULATORY PROTEIN DPIA"/>
    <property type="match status" value="1"/>
</dbReference>
<dbReference type="GO" id="GO:0000156">
    <property type="term" value="F:phosphorelay response regulator activity"/>
    <property type="evidence" value="ECO:0007669"/>
    <property type="project" value="TreeGrafter"/>
</dbReference>
<evidence type="ECO:0000256" key="1">
    <source>
        <dbReference type="PROSITE-ProRule" id="PRU00169"/>
    </source>
</evidence>
<keyword evidence="1" id="KW-0597">Phosphoprotein</keyword>
<feature type="modified residue" description="4-aspartylphosphate" evidence="1">
    <location>
        <position position="59"/>
    </location>
</feature>
<dbReference type="InterPro" id="IPR011006">
    <property type="entry name" value="CheY-like_superfamily"/>
</dbReference>
<dbReference type="AlphaFoldDB" id="A0A2D0N229"/>
<reference evidence="3 4" key="1">
    <citation type="submission" date="2017-10" db="EMBL/GenBank/DDBJ databases">
        <title>The draft genome sequence of Lewinella nigricans NBRC 102662.</title>
        <authorList>
            <person name="Wang K."/>
        </authorList>
    </citation>
    <scope>NUCLEOTIDE SEQUENCE [LARGE SCALE GENOMIC DNA]</scope>
    <source>
        <strain evidence="3 4">NBRC 102662</strain>
    </source>
</reference>
<dbReference type="InterPro" id="IPR001789">
    <property type="entry name" value="Sig_transdc_resp-reg_receiver"/>
</dbReference>
<dbReference type="RefSeq" id="WP_099154216.1">
    <property type="nucleotide sequence ID" value="NZ_PDUD01000040.1"/>
</dbReference>
<dbReference type="PROSITE" id="PS50110">
    <property type="entry name" value="RESPONSE_REGULATORY"/>
    <property type="match status" value="1"/>
</dbReference>
<dbReference type="EMBL" id="PDUD01000040">
    <property type="protein sequence ID" value="PHN02470.1"/>
    <property type="molecule type" value="Genomic_DNA"/>
</dbReference>
<dbReference type="Gene3D" id="3.40.50.2300">
    <property type="match status" value="1"/>
</dbReference>
<keyword evidence="3" id="KW-0238">DNA-binding</keyword>
<dbReference type="SUPFAM" id="SSF52172">
    <property type="entry name" value="CheY-like"/>
    <property type="match status" value="1"/>
</dbReference>
<proteinExistence type="predicted"/>
<evidence type="ECO:0000313" key="4">
    <source>
        <dbReference type="Proteomes" id="UP000223913"/>
    </source>
</evidence>
<dbReference type="Proteomes" id="UP000223913">
    <property type="component" value="Unassembled WGS sequence"/>
</dbReference>
<dbReference type="InterPro" id="IPR051271">
    <property type="entry name" value="2C-system_Tx_regulators"/>
</dbReference>
<dbReference type="Pfam" id="PF00072">
    <property type="entry name" value="Response_reg"/>
    <property type="match status" value="1"/>
</dbReference>
<gene>
    <name evidence="3" type="ORF">CRP01_32325</name>
</gene>
<feature type="domain" description="Response regulatory" evidence="2">
    <location>
        <begin position="8"/>
        <end position="119"/>
    </location>
</feature>
<organism evidence="3 4">
    <name type="scientific">Flavilitoribacter nigricans (strain ATCC 23147 / DSM 23189 / NBRC 102662 / NCIMB 1420 / SS-2)</name>
    <name type="common">Lewinella nigricans</name>
    <dbReference type="NCBI Taxonomy" id="1122177"/>
    <lineage>
        <taxon>Bacteria</taxon>
        <taxon>Pseudomonadati</taxon>
        <taxon>Bacteroidota</taxon>
        <taxon>Saprospiria</taxon>
        <taxon>Saprospirales</taxon>
        <taxon>Lewinellaceae</taxon>
        <taxon>Flavilitoribacter</taxon>
    </lineage>
</organism>
<dbReference type="PANTHER" id="PTHR45526:SF1">
    <property type="entry name" value="TRANSCRIPTIONAL REGULATORY PROTEIN DCUR-RELATED"/>
    <property type="match status" value="1"/>
</dbReference>
<dbReference type="GO" id="GO:0003677">
    <property type="term" value="F:DNA binding"/>
    <property type="evidence" value="ECO:0007669"/>
    <property type="project" value="UniProtKB-KW"/>
</dbReference>
<dbReference type="OrthoDB" id="1646880at2"/>
<name>A0A2D0N229_FLAN2</name>